<evidence type="ECO:0000313" key="1">
    <source>
        <dbReference type="EMBL" id="KAJ9651199.1"/>
    </source>
</evidence>
<keyword evidence="2" id="KW-1185">Reference proteome</keyword>
<reference evidence="1" key="1">
    <citation type="submission" date="2022-10" db="EMBL/GenBank/DDBJ databases">
        <title>Culturing micro-colonial fungi from biological soil crusts in the Mojave desert and describing Neophaeococcomyces mojavensis, and introducing the new genera and species Taxawa tesnikishii.</title>
        <authorList>
            <person name="Kurbessoian T."/>
            <person name="Stajich J.E."/>
        </authorList>
    </citation>
    <scope>NUCLEOTIDE SEQUENCE</scope>
    <source>
        <strain evidence="1">JES_112</strain>
    </source>
</reference>
<accession>A0ACC2ZUA2</accession>
<sequence>GQAHGGSPESKPQSALASSEPDEQTAARKKLAKVVSDKLSSYFASTQRRKALQDTVTTQLGLPADIAKALLDSIASLQPLAEEGLASGHLSEGDQPSAFLAIRLLFRLTLLLSKFSIPAAKLSWLIANSLKLGWADLTALPTAATSTPIPWSSWMAIVDYLSAIKSADFPDVANAADKNAAFTLEGLLTLASLPTTDTVGITTYFCGLTSHNATDITDLVTKFDFTPADFRFVATIRKLDMAANSVRKCNMTAASVIPLASGPTVTRAETSNVRNSLKLRYPNETDWLNALKVVQDRLRLRKRDSLVAYLLASNKPKVNSPSDISELILLDVEMGTETLTSRIIQAHASVQQFVQRLLMGLEPTPLVSGDPAWAHWTEMSQYRVWEANKKVFLYPENWLEPELRTDKSEIYVKAEDTLQKQPLTTTNIEMVLSEYLRDLDDIAYLEVFTCFYDAPSKNMHVFARSKGGNPRLLYHRTQFMETVWSPWERMDGVKLPGDHAAGFLRNNRLTLVWPVFSWEQDPVQMAQAPEYADPKNLQNSNGSMKTPPAVKQRLAIQLGISERNPDNGKWPMPLTTDGAVYLPPGGVYLDASSFKDFSESMISLHYWDLGNNLGEVVVVCLNYKDLGVDTRADGRSLKTAEMVSIGTRPNTLIFGVFNMTGCKGYPLPFDPQSFIFFSSFPQFDSTDMTSGRFAKSSTLATNSPASLTIETFPDFGTSGTMLEQEKGRFYVTYPLQPSIVDRFIVALELFSQSSEKGGAYGLTIPQGSFLPYFVTDSSTRSYQITPGYKSANVEDHNFRSASTIFEFFNKAKDLALKYIAVYFGAANRDINEVRKMIEADDTYKALRAEWLNVYVDARGDRGVRFRKSKANITNFYHPLVCYLLSKLYSGGIDALLARTTQIYETGFDFKGTYNPTKRIVHPFPREDLEFSPNGPFTSYNYDLVMFLPLYISNLLNADGQYDQAQRWLNYMFNPVGADLEDPDTGPGRATAPQKRYWQTKPFYRTPITGYAEQRIDSILRDVANDPDGTSLANAIQTQISLWRSQPFAPDAIAKARPVAYQVCIVMKYVQNLVDWGDNLFRQLTRETVNQASVLYMVADKLLGSKPKVVQPAVPVPPRTYNELNSVNQDIGGSIDKLGNAMLSLENILPDLSVLPHGGRELPDAVPPTPLPAFSLLYFGIPPNDTMLQLWDLVADRLNKIRHSQDIDGNFLQLALTSPPIDPGALIKALASGASLSDILSGLNAPLPNYRFQYVFDQAMLMVQEVIQLGQELLSVLEKRDTEGLARLRANSEVTVLTAVRQVKQDASDQNKLAVAALTASKAMATTRHTYYDNLIKAPPNYNETQSLAKNDEATKKDFVMALGHIAAGVLSLVPTFNAGIAGCGGTPNVSVSYGGSNGAAATTSAMASVAAFRNTDATDAQTFLTSASFDRRKAEWVFQRDLAQNESDYIDAQVTAANATGTMLTDDLTAHDTSTQEAKNARDYLQSKYTNTELYQWAIGRVSHTYSRAYQLAFSMARKAERCMAFELGDFSDGGTLIGSGSWDNLRSGLLAGNDLRLGLRRLQSAYMDRNKRELELTKAVSLAQVAPEALLDLRTTGSCIFSIPESLLDMDYPGHYFRRTKSISIYIPCLVGPWTSISATLRLLSSRYRSQATGTTAATYAETLPGGDTRFIYNVIPPPAVTASASASNDAGVFELSLKGDDPRYLPFEYAGVLGTYQLSLPPVEQFSYLQITDAILNISYTARDGGSALREAAMPVPKTASTAISIRSIFQADWNAFKAGRVAQPVLVTGAQIPFWTVSQGRKVQVNETVWCVMTNEGSNLNDGVLIVAGNELALQKDSSAHFWKSTLPAGKVTFGQTVTVAWKNQSTLALVTDVICIVSLAVNSP</sequence>
<gene>
    <name evidence="1" type="ORF">H2198_009517</name>
</gene>
<evidence type="ECO:0000313" key="2">
    <source>
        <dbReference type="Proteomes" id="UP001172386"/>
    </source>
</evidence>
<feature type="non-terminal residue" evidence="1">
    <location>
        <position position="1"/>
    </location>
</feature>
<comment type="caution">
    <text evidence="1">The sequence shown here is derived from an EMBL/GenBank/DDBJ whole genome shotgun (WGS) entry which is preliminary data.</text>
</comment>
<organism evidence="1 2">
    <name type="scientific">Neophaeococcomyces mojaviensis</name>
    <dbReference type="NCBI Taxonomy" id="3383035"/>
    <lineage>
        <taxon>Eukaryota</taxon>
        <taxon>Fungi</taxon>
        <taxon>Dikarya</taxon>
        <taxon>Ascomycota</taxon>
        <taxon>Pezizomycotina</taxon>
        <taxon>Eurotiomycetes</taxon>
        <taxon>Chaetothyriomycetidae</taxon>
        <taxon>Chaetothyriales</taxon>
        <taxon>Chaetothyriales incertae sedis</taxon>
        <taxon>Neophaeococcomyces</taxon>
    </lineage>
</organism>
<protein>
    <submittedName>
        <fullName evidence="1">Uncharacterized protein</fullName>
    </submittedName>
</protein>
<dbReference type="Proteomes" id="UP001172386">
    <property type="component" value="Unassembled WGS sequence"/>
</dbReference>
<dbReference type="EMBL" id="JAPDRQ010000274">
    <property type="protein sequence ID" value="KAJ9651199.1"/>
    <property type="molecule type" value="Genomic_DNA"/>
</dbReference>
<name>A0ACC2ZUA2_9EURO</name>
<proteinExistence type="predicted"/>